<organism evidence="2 3">
    <name type="scientific">Aquimarina celericrescens</name>
    <dbReference type="NCBI Taxonomy" id="1964542"/>
    <lineage>
        <taxon>Bacteria</taxon>
        <taxon>Pseudomonadati</taxon>
        <taxon>Bacteroidota</taxon>
        <taxon>Flavobacteriia</taxon>
        <taxon>Flavobacteriales</taxon>
        <taxon>Flavobacteriaceae</taxon>
        <taxon>Aquimarina</taxon>
    </lineage>
</organism>
<feature type="signal peptide" evidence="1">
    <location>
        <begin position="1"/>
        <end position="19"/>
    </location>
</feature>
<evidence type="ECO:0000256" key="1">
    <source>
        <dbReference type="SAM" id="SignalP"/>
    </source>
</evidence>
<keyword evidence="3" id="KW-1185">Reference proteome</keyword>
<name>A0ABW5ATZ3_9FLAO</name>
<evidence type="ECO:0008006" key="4">
    <source>
        <dbReference type="Google" id="ProtNLM"/>
    </source>
</evidence>
<dbReference type="Proteomes" id="UP001597344">
    <property type="component" value="Unassembled WGS sequence"/>
</dbReference>
<comment type="caution">
    <text evidence="2">The sequence shown here is derived from an EMBL/GenBank/DDBJ whole genome shotgun (WGS) entry which is preliminary data.</text>
</comment>
<evidence type="ECO:0000313" key="3">
    <source>
        <dbReference type="Proteomes" id="UP001597344"/>
    </source>
</evidence>
<reference evidence="3" key="1">
    <citation type="journal article" date="2019" name="Int. J. Syst. Evol. Microbiol.">
        <title>The Global Catalogue of Microorganisms (GCM) 10K type strain sequencing project: providing services to taxonomists for standard genome sequencing and annotation.</title>
        <authorList>
            <consortium name="The Broad Institute Genomics Platform"/>
            <consortium name="The Broad Institute Genome Sequencing Center for Infectious Disease"/>
            <person name="Wu L."/>
            <person name="Ma J."/>
        </authorList>
    </citation>
    <scope>NUCLEOTIDE SEQUENCE [LARGE SCALE GENOMIC DNA]</scope>
    <source>
        <strain evidence="3">DT92</strain>
    </source>
</reference>
<dbReference type="RefSeq" id="WP_378319417.1">
    <property type="nucleotide sequence ID" value="NZ_JBHUHY010000003.1"/>
</dbReference>
<protein>
    <recommendedName>
        <fullName evidence="4">RHS repeat-associated core domain-containing protein</fullName>
    </recommendedName>
</protein>
<sequence>MKKLGLLLLVLWCGGITQAQNPFEKYNYNPRIATLSDGEFIEDFDNDSIVRIGSVMLNVKNNTITSFIEESVTFTEAGAEPTVMSRWFQPDPLSDQFVDWSPYNFVYNNPLMYVDPDGRAAIDIRVWGENESGEEVLIANLISKEVDKDIQTDIVVPDLVGDVIKGHDPITNKTHETESGAIIETNIDPIIGNLLNKMPNEGATPIISFGLEAIFGKGNTSSIDVALFAENGNLDAVGVFGTSGSSYGLALGGGVYTGYLESNNGQSLMIQDIMGESTIYSIGIPNVPFGGGMSVESSSYTGNLLNISGVGGGISRTNAVTRMFGGWGNLKNHSNEK</sequence>
<dbReference type="EMBL" id="JBHUHY010000003">
    <property type="protein sequence ID" value="MFD2186443.1"/>
    <property type="molecule type" value="Genomic_DNA"/>
</dbReference>
<feature type="chain" id="PRO_5046480011" description="RHS repeat-associated core domain-containing protein" evidence="1">
    <location>
        <begin position="20"/>
        <end position="337"/>
    </location>
</feature>
<accession>A0ABW5ATZ3</accession>
<dbReference type="Gene3D" id="2.180.10.10">
    <property type="entry name" value="RHS repeat-associated core"/>
    <property type="match status" value="1"/>
</dbReference>
<proteinExistence type="predicted"/>
<evidence type="ECO:0000313" key="2">
    <source>
        <dbReference type="EMBL" id="MFD2186443.1"/>
    </source>
</evidence>
<keyword evidence="1" id="KW-0732">Signal</keyword>
<gene>
    <name evidence="2" type="ORF">ACFSJT_06535</name>
</gene>